<keyword evidence="1" id="KW-0732">Signal</keyword>
<dbReference type="OrthoDB" id="893691at2"/>
<feature type="chain" id="PRO_5017327097" description="SH3 domain-containing protein" evidence="1">
    <location>
        <begin position="28"/>
        <end position="135"/>
    </location>
</feature>
<gene>
    <name evidence="2" type="ORF">D1614_06435</name>
</gene>
<dbReference type="Proteomes" id="UP000265926">
    <property type="component" value="Unassembled WGS sequence"/>
</dbReference>
<sequence>MPNSKTICLLILTLVFSGSVLISSAQKTDTPPSKKEIRTLDSKDASVKMNATIRKNKSGKVSRIIDTPINFQTDDTLILVNGKKKVKLENINPQWIKSVQVFKNEDVPARYRKKGITRLIKVKIKKPLFAGKKHR</sequence>
<organism evidence="2 3">
    <name type="scientific">Maribellus luteus</name>
    <dbReference type="NCBI Taxonomy" id="2305463"/>
    <lineage>
        <taxon>Bacteria</taxon>
        <taxon>Pseudomonadati</taxon>
        <taxon>Bacteroidota</taxon>
        <taxon>Bacteroidia</taxon>
        <taxon>Marinilabiliales</taxon>
        <taxon>Prolixibacteraceae</taxon>
        <taxon>Maribellus</taxon>
    </lineage>
</organism>
<evidence type="ECO:0000313" key="3">
    <source>
        <dbReference type="Proteomes" id="UP000265926"/>
    </source>
</evidence>
<accession>A0A399T5M7</accession>
<protein>
    <recommendedName>
        <fullName evidence="4">SH3 domain-containing protein</fullName>
    </recommendedName>
</protein>
<evidence type="ECO:0008006" key="4">
    <source>
        <dbReference type="Google" id="ProtNLM"/>
    </source>
</evidence>
<proteinExistence type="predicted"/>
<evidence type="ECO:0000256" key="1">
    <source>
        <dbReference type="SAM" id="SignalP"/>
    </source>
</evidence>
<feature type="signal peptide" evidence="1">
    <location>
        <begin position="1"/>
        <end position="27"/>
    </location>
</feature>
<name>A0A399T5M7_9BACT</name>
<dbReference type="RefSeq" id="WP_147384053.1">
    <property type="nucleotide sequence ID" value="NZ_QWGR01000003.1"/>
</dbReference>
<comment type="caution">
    <text evidence="2">The sequence shown here is derived from an EMBL/GenBank/DDBJ whole genome shotgun (WGS) entry which is preliminary data.</text>
</comment>
<keyword evidence="3" id="KW-1185">Reference proteome</keyword>
<evidence type="ECO:0000313" key="2">
    <source>
        <dbReference type="EMBL" id="RIJ49193.1"/>
    </source>
</evidence>
<dbReference type="EMBL" id="QWGR01000003">
    <property type="protein sequence ID" value="RIJ49193.1"/>
    <property type="molecule type" value="Genomic_DNA"/>
</dbReference>
<reference evidence="2 3" key="1">
    <citation type="submission" date="2018-08" db="EMBL/GenBank/DDBJ databases">
        <title>Pallidiluteibacterium maritimus gen. nov., sp. nov., isolated from coastal sediment.</title>
        <authorList>
            <person name="Zhou L.Y."/>
        </authorList>
    </citation>
    <scope>NUCLEOTIDE SEQUENCE [LARGE SCALE GENOMIC DNA]</scope>
    <source>
        <strain evidence="2 3">XSD2</strain>
    </source>
</reference>
<dbReference type="AlphaFoldDB" id="A0A399T5M7"/>